<dbReference type="CDD" id="cd03801">
    <property type="entry name" value="GT4_PimA-like"/>
    <property type="match status" value="1"/>
</dbReference>
<keyword evidence="4" id="KW-1185">Reference proteome</keyword>
<protein>
    <submittedName>
        <fullName evidence="3">Glycosyltransferase family 4 protein</fullName>
    </submittedName>
</protein>
<dbReference type="InterPro" id="IPR001296">
    <property type="entry name" value="Glyco_trans_1"/>
</dbReference>
<dbReference type="SUPFAM" id="SSF53756">
    <property type="entry name" value="UDP-Glycosyltransferase/glycogen phosphorylase"/>
    <property type="match status" value="1"/>
</dbReference>
<dbReference type="EMBL" id="JAANYN010000001">
    <property type="protein sequence ID" value="NHE55872.1"/>
    <property type="molecule type" value="Genomic_DNA"/>
</dbReference>
<feature type="domain" description="Glycosyl transferase family 1" evidence="2">
    <location>
        <begin position="228"/>
        <end position="325"/>
    </location>
</feature>
<proteinExistence type="predicted"/>
<keyword evidence="1" id="KW-0808">Transferase</keyword>
<sequence>MKKKKVLFITPFFPSFVLSDIQILRENFKVNINHYPWQHKHLAPVFFFLQFFSVLFNSIRVDAFVVSFGGYWSVWPAIIGKIFRKKTYIILHGTDCASIPELNYGSLRLPLLKAACRYSYRYSSCLLPVSESLTNTYLDFDQTINHKSQGIYQHFPNLKTRIITVHNGFDPEIWPFKGFEMKPAGSFIAVMSKPQYQLKGGDLIEEVATLFPNLDFKIAGMDSPEEPYPANLHFLGKLQQQKLSEVYRNSRYYLQLSSFEGFGCALAEAMLSGCIPIGSSVNHIPYIIADYGLILPQKNKGLLQKAINQLLSLDQPEEMSRNARRHIIETFPISLRKEKISHLLDHYEEQN</sequence>
<accession>A0ABX0H2Z8</accession>
<gene>
    <name evidence="3" type="ORF">G9Q97_03480</name>
</gene>
<reference evidence="3 4" key="1">
    <citation type="submission" date="2020-03" db="EMBL/GenBank/DDBJ databases">
        <title>Cyclobacterium plantarum sp. nov., a marine bacterium isolated from a coastal-marine wetland.</title>
        <authorList>
            <person name="Sanchez-Porro C."/>
            <person name="Ventosa A."/>
            <person name="Amoozegar M."/>
        </authorList>
    </citation>
    <scope>NUCLEOTIDE SEQUENCE [LARGE SCALE GENOMIC DNA]</scope>
    <source>
        <strain evidence="3 4">GBPx2</strain>
    </source>
</reference>
<dbReference type="Gene3D" id="3.40.50.2000">
    <property type="entry name" value="Glycogen Phosphorylase B"/>
    <property type="match status" value="2"/>
</dbReference>
<evidence type="ECO:0000259" key="2">
    <source>
        <dbReference type="Pfam" id="PF00534"/>
    </source>
</evidence>
<evidence type="ECO:0000256" key="1">
    <source>
        <dbReference type="ARBA" id="ARBA00022679"/>
    </source>
</evidence>
<evidence type="ECO:0000313" key="3">
    <source>
        <dbReference type="EMBL" id="NHE55872.1"/>
    </source>
</evidence>
<dbReference type="PANTHER" id="PTHR46401:SF2">
    <property type="entry name" value="GLYCOSYLTRANSFERASE WBBK-RELATED"/>
    <property type="match status" value="1"/>
</dbReference>
<organism evidence="3 4">
    <name type="scientific">Cyclobacterium plantarum</name>
    <dbReference type="NCBI Taxonomy" id="2716263"/>
    <lineage>
        <taxon>Bacteria</taxon>
        <taxon>Pseudomonadati</taxon>
        <taxon>Bacteroidota</taxon>
        <taxon>Cytophagia</taxon>
        <taxon>Cytophagales</taxon>
        <taxon>Cyclobacteriaceae</taxon>
        <taxon>Cyclobacterium</taxon>
    </lineage>
</organism>
<comment type="caution">
    <text evidence="3">The sequence shown here is derived from an EMBL/GenBank/DDBJ whole genome shotgun (WGS) entry which is preliminary data.</text>
</comment>
<dbReference type="Proteomes" id="UP000649799">
    <property type="component" value="Unassembled WGS sequence"/>
</dbReference>
<name>A0ABX0H2Z8_9BACT</name>
<dbReference type="PANTHER" id="PTHR46401">
    <property type="entry name" value="GLYCOSYLTRANSFERASE WBBK-RELATED"/>
    <property type="match status" value="1"/>
</dbReference>
<evidence type="ECO:0000313" key="4">
    <source>
        <dbReference type="Proteomes" id="UP000649799"/>
    </source>
</evidence>
<dbReference type="Pfam" id="PF00534">
    <property type="entry name" value="Glycos_transf_1"/>
    <property type="match status" value="1"/>
</dbReference>
<dbReference type="RefSeq" id="WP_166143146.1">
    <property type="nucleotide sequence ID" value="NZ_JAANYN010000001.1"/>
</dbReference>